<feature type="compositionally biased region" description="Acidic residues" evidence="1">
    <location>
        <begin position="76"/>
        <end position="89"/>
    </location>
</feature>
<feature type="compositionally biased region" description="Basic and acidic residues" evidence="1">
    <location>
        <begin position="36"/>
        <end position="48"/>
    </location>
</feature>
<evidence type="ECO:0000256" key="1">
    <source>
        <dbReference type="SAM" id="MobiDB-lite"/>
    </source>
</evidence>
<feature type="region of interest" description="Disordered" evidence="1">
    <location>
        <begin position="1"/>
        <end position="181"/>
    </location>
</feature>
<organism evidence="2">
    <name type="scientific">Salix viminalis</name>
    <name type="common">Common osier</name>
    <name type="synonym">Basket willow</name>
    <dbReference type="NCBI Taxonomy" id="40686"/>
    <lineage>
        <taxon>Eukaryota</taxon>
        <taxon>Viridiplantae</taxon>
        <taxon>Streptophyta</taxon>
        <taxon>Embryophyta</taxon>
        <taxon>Tracheophyta</taxon>
        <taxon>Spermatophyta</taxon>
        <taxon>Magnoliopsida</taxon>
        <taxon>eudicotyledons</taxon>
        <taxon>Gunneridae</taxon>
        <taxon>Pentapetalae</taxon>
        <taxon>rosids</taxon>
        <taxon>fabids</taxon>
        <taxon>Malpighiales</taxon>
        <taxon>Salicaceae</taxon>
        <taxon>Saliceae</taxon>
        <taxon>Salix</taxon>
    </lineage>
</organism>
<evidence type="ECO:0000313" key="2">
    <source>
        <dbReference type="EMBL" id="VFU32349.1"/>
    </source>
</evidence>
<proteinExistence type="predicted"/>
<feature type="compositionally biased region" description="Basic and acidic residues" evidence="1">
    <location>
        <begin position="148"/>
        <end position="175"/>
    </location>
</feature>
<name>A0A6N2KWY5_SALVM</name>
<sequence length="248" mass="26924">MSSSYDSSEDESSDDEEIPAKASAPKNVPSQPVTIKKTEVSEDSKSDSDSDESFSEDEGKTKSATASKVIPKKSEEDDSSESDSDEDETPAPKAASAAETKPKANAQKESSSEEESSSDSSDDEEDSEDEKPVKTPKKIGTDVEMVDADMKSSVKNEELAKQDKQQIMEEREGAKNGDPVTLGEETIKECQKQAKFSPVKRKWLPIIHQQNISQHNTKIVLVERNSCIASSSSNASPVWISAINSCLV</sequence>
<dbReference type="EMBL" id="CAADRP010000780">
    <property type="protein sequence ID" value="VFU32349.1"/>
    <property type="molecule type" value="Genomic_DNA"/>
</dbReference>
<feature type="compositionally biased region" description="Acidic residues" evidence="1">
    <location>
        <begin position="7"/>
        <end position="17"/>
    </location>
</feature>
<accession>A0A6N2KWY5</accession>
<feature type="compositionally biased region" description="Acidic residues" evidence="1">
    <location>
        <begin position="112"/>
        <end position="129"/>
    </location>
</feature>
<reference evidence="2" key="1">
    <citation type="submission" date="2019-03" db="EMBL/GenBank/DDBJ databases">
        <authorList>
            <person name="Mank J."/>
            <person name="Almeida P."/>
        </authorList>
    </citation>
    <scope>NUCLEOTIDE SEQUENCE</scope>
    <source>
        <strain evidence="2">78183</strain>
    </source>
</reference>
<gene>
    <name evidence="2" type="ORF">SVIM_LOCUS140973</name>
</gene>
<protein>
    <submittedName>
        <fullName evidence="2">Uncharacterized protein</fullName>
    </submittedName>
</protein>
<dbReference type="AlphaFoldDB" id="A0A6N2KWY5"/>